<dbReference type="AlphaFoldDB" id="A0A9W4S9P1"/>
<dbReference type="Gene3D" id="3.30.250.10">
    <property type="entry name" value="RecA protein, C-terminal domain"/>
    <property type="match status" value="1"/>
</dbReference>
<dbReference type="Gene3D" id="3.30.420.40">
    <property type="match status" value="1"/>
</dbReference>
<evidence type="ECO:0000256" key="10">
    <source>
        <dbReference type="ARBA" id="ARBA00048478"/>
    </source>
</evidence>
<evidence type="ECO:0000259" key="13">
    <source>
        <dbReference type="PROSITE" id="PS50162"/>
    </source>
</evidence>
<dbReference type="GO" id="GO:0005524">
    <property type="term" value="F:ATP binding"/>
    <property type="evidence" value="ECO:0007669"/>
    <property type="project" value="UniProtKB-KW"/>
</dbReference>
<feature type="domain" description="RecA family profile 1" evidence="13">
    <location>
        <begin position="178"/>
        <end position="333"/>
    </location>
</feature>
<comment type="catalytic activity">
    <reaction evidence="9">
        <text>dCMP + ATP = dCDP + ADP</text>
        <dbReference type="Rhea" id="RHEA:25094"/>
        <dbReference type="ChEBI" id="CHEBI:30616"/>
        <dbReference type="ChEBI" id="CHEBI:57566"/>
        <dbReference type="ChEBI" id="CHEBI:58593"/>
        <dbReference type="ChEBI" id="CHEBI:456216"/>
        <dbReference type="EC" id="2.7.4.25"/>
    </reaction>
</comment>
<keyword evidence="5" id="KW-0418">Kinase</keyword>
<dbReference type="GO" id="GO:0036431">
    <property type="term" value="F:dCMP kinase activity"/>
    <property type="evidence" value="ECO:0007669"/>
    <property type="project" value="InterPro"/>
</dbReference>
<dbReference type="PROSITE" id="PS50162">
    <property type="entry name" value="RECA_2"/>
    <property type="match status" value="1"/>
</dbReference>
<evidence type="ECO:0000256" key="2">
    <source>
        <dbReference type="ARBA" id="ARBA00012906"/>
    </source>
</evidence>
<feature type="compositionally biased region" description="Basic and acidic residues" evidence="12">
    <location>
        <begin position="135"/>
        <end position="144"/>
    </location>
</feature>
<keyword evidence="7" id="KW-0238">DNA-binding</keyword>
<keyword evidence="16" id="KW-1185">Reference proteome</keyword>
<name>A0A9W4S9P1_9GLOM</name>
<dbReference type="SUPFAM" id="SSF54752">
    <property type="entry name" value="RecA protein, C-terminal domain"/>
    <property type="match status" value="1"/>
</dbReference>
<dbReference type="InterPro" id="IPR049261">
    <property type="entry name" value="RecA-like_C"/>
</dbReference>
<dbReference type="InterPro" id="IPR027417">
    <property type="entry name" value="P-loop_NTPase"/>
</dbReference>
<dbReference type="Pfam" id="PF21096">
    <property type="entry name" value="RecA_C"/>
    <property type="match status" value="1"/>
</dbReference>
<dbReference type="SMART" id="SM00382">
    <property type="entry name" value="AAA"/>
    <property type="match status" value="2"/>
</dbReference>
<organism evidence="15 16">
    <name type="scientific">Funneliformis geosporum</name>
    <dbReference type="NCBI Taxonomy" id="1117311"/>
    <lineage>
        <taxon>Eukaryota</taxon>
        <taxon>Fungi</taxon>
        <taxon>Fungi incertae sedis</taxon>
        <taxon>Mucoromycota</taxon>
        <taxon>Glomeromycotina</taxon>
        <taxon>Glomeromycetes</taxon>
        <taxon>Glomerales</taxon>
        <taxon>Glomeraceae</taxon>
        <taxon>Funneliformis</taxon>
    </lineage>
</organism>
<dbReference type="Pfam" id="PF00154">
    <property type="entry name" value="RecA_N"/>
    <property type="match status" value="1"/>
</dbReference>
<feature type="compositionally biased region" description="Basic and acidic residues" evidence="12">
    <location>
        <begin position="100"/>
        <end position="122"/>
    </location>
</feature>
<evidence type="ECO:0000259" key="14">
    <source>
        <dbReference type="PROSITE" id="PS50163"/>
    </source>
</evidence>
<dbReference type="GO" id="GO:0140664">
    <property type="term" value="F:ATP-dependent DNA damage sensor activity"/>
    <property type="evidence" value="ECO:0007669"/>
    <property type="project" value="InterPro"/>
</dbReference>
<comment type="similarity">
    <text evidence="1 11">Belongs to the RecA family.</text>
</comment>
<feature type="domain" description="RecA family profile 2" evidence="14">
    <location>
        <begin position="340"/>
        <end position="413"/>
    </location>
</feature>
<dbReference type="InterPro" id="IPR020588">
    <property type="entry name" value="RecA_ATP-bd"/>
</dbReference>
<dbReference type="InterPro" id="IPR013765">
    <property type="entry name" value="DNA_recomb/repair_RecA"/>
</dbReference>
<dbReference type="InterPro" id="IPR003593">
    <property type="entry name" value="AAA+_ATPase"/>
</dbReference>
<evidence type="ECO:0000256" key="4">
    <source>
        <dbReference type="ARBA" id="ARBA00022741"/>
    </source>
</evidence>
<dbReference type="EC" id="2.7.4.25" evidence="2"/>
<protein>
    <recommendedName>
        <fullName evidence="2">(d)CMP kinase</fullName>
        <ecNumber evidence="2">2.7.4.25</ecNumber>
    </recommendedName>
</protein>
<proteinExistence type="inferred from homology"/>
<dbReference type="Pfam" id="PF02224">
    <property type="entry name" value="Cytidylate_kin"/>
    <property type="match status" value="1"/>
</dbReference>
<dbReference type="GO" id="GO:0006310">
    <property type="term" value="P:DNA recombination"/>
    <property type="evidence" value="ECO:0007669"/>
    <property type="project" value="UniProtKB-KW"/>
</dbReference>
<accession>A0A9W4S9P1</accession>
<evidence type="ECO:0000256" key="9">
    <source>
        <dbReference type="ARBA" id="ARBA00047615"/>
    </source>
</evidence>
<reference evidence="15" key="1">
    <citation type="submission" date="2022-08" db="EMBL/GenBank/DDBJ databases">
        <authorList>
            <person name="Kallberg Y."/>
            <person name="Tangrot J."/>
            <person name="Rosling A."/>
        </authorList>
    </citation>
    <scope>NUCLEOTIDE SEQUENCE</scope>
    <source>
        <strain evidence="15">Wild A</strain>
    </source>
</reference>
<evidence type="ECO:0000256" key="12">
    <source>
        <dbReference type="SAM" id="MobiDB-lite"/>
    </source>
</evidence>
<evidence type="ECO:0000256" key="3">
    <source>
        <dbReference type="ARBA" id="ARBA00022679"/>
    </source>
</evidence>
<comment type="catalytic activity">
    <reaction evidence="10">
        <text>CMP + ATP = CDP + ADP</text>
        <dbReference type="Rhea" id="RHEA:11600"/>
        <dbReference type="ChEBI" id="CHEBI:30616"/>
        <dbReference type="ChEBI" id="CHEBI:58069"/>
        <dbReference type="ChEBI" id="CHEBI:60377"/>
        <dbReference type="ChEBI" id="CHEBI:456216"/>
        <dbReference type="EC" id="2.7.4.25"/>
    </reaction>
</comment>
<evidence type="ECO:0000256" key="8">
    <source>
        <dbReference type="ARBA" id="ARBA00023172"/>
    </source>
</evidence>
<comment type="caution">
    <text evidence="15">The sequence shown here is derived from an EMBL/GenBank/DDBJ whole genome shotgun (WGS) entry which is preliminary data.</text>
</comment>
<dbReference type="InterPro" id="IPR023400">
    <property type="entry name" value="RecA_C_sf"/>
</dbReference>
<evidence type="ECO:0000256" key="7">
    <source>
        <dbReference type="ARBA" id="ARBA00023125"/>
    </source>
</evidence>
<dbReference type="SUPFAM" id="SSF52540">
    <property type="entry name" value="P-loop containing nucleoside triphosphate hydrolases"/>
    <property type="match status" value="2"/>
</dbReference>
<dbReference type="Pfam" id="PF00814">
    <property type="entry name" value="TsaD"/>
    <property type="match status" value="1"/>
</dbReference>
<dbReference type="InterPro" id="IPR043129">
    <property type="entry name" value="ATPase_NBD"/>
</dbReference>
<dbReference type="InterPro" id="IPR049428">
    <property type="entry name" value="RecA-like_N"/>
</dbReference>
<evidence type="ECO:0000256" key="5">
    <source>
        <dbReference type="ARBA" id="ARBA00022777"/>
    </source>
</evidence>
<dbReference type="GO" id="GO:0006281">
    <property type="term" value="P:DNA repair"/>
    <property type="evidence" value="ECO:0007669"/>
    <property type="project" value="InterPro"/>
</dbReference>
<dbReference type="SUPFAM" id="SSF53067">
    <property type="entry name" value="Actin-like ATPase domain"/>
    <property type="match status" value="2"/>
</dbReference>
<gene>
    <name evidence="15" type="ORF">FWILDA_LOCUS278</name>
</gene>
<dbReference type="InterPro" id="IPR011994">
    <property type="entry name" value="Cytidylate_kinase_dom"/>
</dbReference>
<dbReference type="PANTHER" id="PTHR45900:SF1">
    <property type="entry name" value="MITOCHONDRIAL DNA REPAIR PROTEIN RECA HOMOLOG-RELATED"/>
    <property type="match status" value="1"/>
</dbReference>
<dbReference type="EMBL" id="CAMKVN010000017">
    <property type="protein sequence ID" value="CAI2161889.1"/>
    <property type="molecule type" value="Genomic_DNA"/>
</dbReference>
<evidence type="ECO:0000256" key="6">
    <source>
        <dbReference type="ARBA" id="ARBA00022840"/>
    </source>
</evidence>
<dbReference type="PRINTS" id="PR00142">
    <property type="entry name" value="RECA"/>
</dbReference>
<keyword evidence="3" id="KW-0808">Transferase</keyword>
<keyword evidence="4 11" id="KW-0547">Nucleotide-binding</keyword>
<dbReference type="CDD" id="cd02020">
    <property type="entry name" value="CMPK"/>
    <property type="match status" value="1"/>
</dbReference>
<feature type="region of interest" description="Disordered" evidence="12">
    <location>
        <begin position="88"/>
        <end position="144"/>
    </location>
</feature>
<dbReference type="OrthoDB" id="5957327at2759"/>
<evidence type="ECO:0000313" key="16">
    <source>
        <dbReference type="Proteomes" id="UP001153678"/>
    </source>
</evidence>
<keyword evidence="6 11" id="KW-0067">ATP-binding</keyword>
<keyword evidence="8" id="KW-0233">DNA recombination</keyword>
<sequence length="734" mass="82125">MKLNPKINVAIDGPAGSGKTTIGKLLAQKLNYQFLDSEIEKGAELIADLEKKGEMLGASEISELASQLSPLPELRKIILDFQRKSTHNKAERIKRRHRQLSGEELEKIKQELQTRDERDRQRKLSPLQKTSDNMSSKKETKTEKNDFVSPEIKKIIENITKEYGEGTITTLGKSKLKDQKILSTGSLLLDQAIGTGGYVCGKIVEIYGLESSGKSTLALHAVKECQKSQKKAVYIDLENGLNFKYVQNIGIDKENLMILYPTSAVKTFLMIRDLIREGIDLIVIDSVSNLSPQVEDLEKYKIGSHALLMSQGLKILKSELINKETIIIFINQVRNKISTGYYGGNPETTTGGMALRFDADLRIKLKRKGKIEKNEKLIGIEVEALIKKSKIGEPEKIANLEVIFAKGIQKEREIIDLATELNIIQKSGTWYSYAEKKLGQGKENVTEYLLENPELYQEIERNTLETINMKVEEHAYPQLVRVAQSYLEITSDNSKSHCRGYSGYLCKNCYEELLMLKKLRAIILAIETSCDETSIAILANKKVLSNITISQILEQQKYGGVMPSLAAKLHLKNIQKVLIQSLSEAKISPSNLNYITYTEKPGLIICLQIGKIVAETLSLYLNKPLFPANHLVGHIYASQTLDDAIGECLDKSAILLGYNYPGGPIIEKLALKGENAYKLPFPKNDKSLDFSFSGLKSGVSRLVNREKENLKVDNLACSLQNTLAEILTKKLKKA</sequence>
<dbReference type="InterPro" id="IPR020587">
    <property type="entry name" value="RecA_monomer-monomer_interface"/>
</dbReference>
<evidence type="ECO:0000256" key="11">
    <source>
        <dbReference type="RuleBase" id="RU003422"/>
    </source>
</evidence>
<evidence type="ECO:0000256" key="1">
    <source>
        <dbReference type="ARBA" id="ARBA00009391"/>
    </source>
</evidence>
<dbReference type="GO" id="GO:0003697">
    <property type="term" value="F:single-stranded DNA binding"/>
    <property type="evidence" value="ECO:0007669"/>
    <property type="project" value="InterPro"/>
</dbReference>
<dbReference type="GO" id="GO:0005829">
    <property type="term" value="C:cytosol"/>
    <property type="evidence" value="ECO:0007669"/>
    <property type="project" value="TreeGrafter"/>
</dbReference>
<dbReference type="PANTHER" id="PTHR45900">
    <property type="entry name" value="RECA"/>
    <property type="match status" value="1"/>
</dbReference>
<dbReference type="GO" id="GO:0061982">
    <property type="term" value="P:meiosis I cell cycle process"/>
    <property type="evidence" value="ECO:0007669"/>
    <property type="project" value="UniProtKB-ARBA"/>
</dbReference>
<dbReference type="Proteomes" id="UP001153678">
    <property type="component" value="Unassembled WGS sequence"/>
</dbReference>
<dbReference type="InterPro" id="IPR000905">
    <property type="entry name" value="Gcp-like_dom"/>
</dbReference>
<dbReference type="PROSITE" id="PS50163">
    <property type="entry name" value="RECA_3"/>
    <property type="match status" value="1"/>
</dbReference>
<evidence type="ECO:0000313" key="15">
    <source>
        <dbReference type="EMBL" id="CAI2161889.1"/>
    </source>
</evidence>
<dbReference type="Gene3D" id="3.40.50.300">
    <property type="entry name" value="P-loop containing nucleotide triphosphate hydrolases"/>
    <property type="match status" value="3"/>
</dbReference>